<dbReference type="OrthoDB" id="9812537at2"/>
<accession>A0A1V8M5S1</accession>
<keyword evidence="2" id="KW-0378">Hydrolase</keyword>
<dbReference type="GO" id="GO:0016020">
    <property type="term" value="C:membrane"/>
    <property type="evidence" value="ECO:0007669"/>
    <property type="project" value="GOC"/>
</dbReference>
<evidence type="ECO:0000259" key="1">
    <source>
        <dbReference type="PROSITE" id="PS51159"/>
    </source>
</evidence>
<dbReference type="InterPro" id="IPR005036">
    <property type="entry name" value="CBM21_dom"/>
</dbReference>
<dbReference type="GO" id="GO:0004519">
    <property type="term" value="F:endonuclease activity"/>
    <property type="evidence" value="ECO:0007669"/>
    <property type="project" value="UniProtKB-KW"/>
</dbReference>
<evidence type="ECO:0000313" key="3">
    <source>
        <dbReference type="Proteomes" id="UP000191980"/>
    </source>
</evidence>
<comment type="caution">
    <text evidence="2">The sequence shown here is derived from an EMBL/GenBank/DDBJ whole genome shotgun (WGS) entry which is preliminary data.</text>
</comment>
<dbReference type="Proteomes" id="UP000191980">
    <property type="component" value="Unassembled WGS sequence"/>
</dbReference>
<dbReference type="GO" id="GO:0006506">
    <property type="term" value="P:GPI anchor biosynthetic process"/>
    <property type="evidence" value="ECO:0007669"/>
    <property type="project" value="TreeGrafter"/>
</dbReference>
<evidence type="ECO:0000313" key="2">
    <source>
        <dbReference type="EMBL" id="OQK16905.1"/>
    </source>
</evidence>
<gene>
    <name evidence="2" type="ORF">AU255_03100</name>
</gene>
<dbReference type="PANTHER" id="PTHR14859">
    <property type="entry name" value="CALCOFLUOR WHITE HYPERSENSITIVE PROTEIN PRECURSOR"/>
    <property type="match status" value="1"/>
</dbReference>
<dbReference type="PANTHER" id="PTHR14859:SF1">
    <property type="entry name" value="PGAP2-INTERACTING PROTEIN"/>
    <property type="match status" value="1"/>
</dbReference>
<dbReference type="Pfam" id="PF03370">
    <property type="entry name" value="CBM_21"/>
    <property type="match status" value="1"/>
</dbReference>
<dbReference type="InterPro" id="IPR038175">
    <property type="entry name" value="CBM21_dom_sf"/>
</dbReference>
<dbReference type="STRING" id="1420851.AU255_03100"/>
<organism evidence="2 3">
    <name type="scientific">Methyloprofundus sedimenti</name>
    <dbReference type="NCBI Taxonomy" id="1420851"/>
    <lineage>
        <taxon>Bacteria</taxon>
        <taxon>Pseudomonadati</taxon>
        <taxon>Pseudomonadota</taxon>
        <taxon>Gammaproteobacteria</taxon>
        <taxon>Methylococcales</taxon>
        <taxon>Methylococcaceae</taxon>
        <taxon>Methyloprofundus</taxon>
    </lineage>
</organism>
<reference evidence="2 3" key="1">
    <citation type="submission" date="2015-12" db="EMBL/GenBank/DDBJ databases">
        <authorList>
            <person name="Shamseldin A."/>
            <person name="Moawad H."/>
            <person name="Abd El-Rahim W.M."/>
            <person name="Sadowsky M.J."/>
        </authorList>
    </citation>
    <scope>NUCLEOTIDE SEQUENCE [LARGE SCALE GENOMIC DNA]</scope>
    <source>
        <strain evidence="2 3">WF1</strain>
    </source>
</reference>
<keyword evidence="2" id="KW-0540">Nuclease</keyword>
<protein>
    <submittedName>
        <fullName evidence="2">Endonuclease</fullName>
    </submittedName>
</protein>
<dbReference type="PROSITE" id="PS51159">
    <property type="entry name" value="CBM21"/>
    <property type="match status" value="1"/>
</dbReference>
<feature type="domain" description="CBM21" evidence="1">
    <location>
        <begin position="1"/>
        <end position="111"/>
    </location>
</feature>
<dbReference type="AlphaFoldDB" id="A0A1V8M5S1"/>
<dbReference type="Gene3D" id="2.60.40.2440">
    <property type="entry name" value="Carbohydrate binding type-21 domain"/>
    <property type="match status" value="2"/>
</dbReference>
<keyword evidence="2" id="KW-0255">Endonuclease</keyword>
<dbReference type="InterPro" id="IPR036691">
    <property type="entry name" value="Endo/exonu/phosph_ase_sf"/>
</dbReference>
<dbReference type="InterPro" id="IPR005135">
    <property type="entry name" value="Endo/exonuclease/phosphatase"/>
</dbReference>
<dbReference type="SUPFAM" id="SSF56219">
    <property type="entry name" value="DNase I-like"/>
    <property type="match status" value="1"/>
</dbReference>
<name>A0A1V8M5S1_9GAMM</name>
<proteinExistence type="predicted"/>
<dbReference type="Gene3D" id="3.60.10.10">
    <property type="entry name" value="Endonuclease/exonuclease/phosphatase"/>
    <property type="match status" value="1"/>
</dbReference>
<sequence>MNKIKLLYVENIIIRKAKHVQQKLTFFLALENIGYDKQVDIFWAGEDKIWQQLPAQYHSMLGNGQEYWSASVTTSLTEELSLPGNIEFNIRYRVADNEYFLNNDNNNYRSEADSGIQLTDKQPLQNVAFENQLQGDKQTIDLTAAVDQSFAATKVTIHWTINDWKTSKETVCEYQRCYWNKTFHSNARNPNQYGTQLWVGKIHHTELFNLKYVISCENNKQTVWDNNEGHNYSFQREQLKVLILNLHCYQEENQDKKFTTIANTINDLDIDIVCLQEVAEYWNDGQGDWQSNSARIINDRLSEPFHIYHDWSHLGFDKYREGVAMLSRYPLSNHESRYVSDSHDIYDINSRKVVTARAYVPYIGFINIFSAHLSWLEGGFQEQFHRLREWAANNKNDDVKATLLCGDFNITAGANGYQMVVDSGEYEDQYLAVNKQGVFDKIFKVNDAHWQDLLADDYRIDYIFMDKDAQLRATSARTIFTDEDYGRVSDHCGYLMTFESL</sequence>
<dbReference type="InterPro" id="IPR051916">
    <property type="entry name" value="GPI-anchor_lipid_remodeler"/>
</dbReference>
<dbReference type="Pfam" id="PF03372">
    <property type="entry name" value="Exo_endo_phos"/>
    <property type="match status" value="1"/>
</dbReference>
<keyword evidence="3" id="KW-1185">Reference proteome</keyword>
<dbReference type="EMBL" id="LPUF01000001">
    <property type="protein sequence ID" value="OQK16905.1"/>
    <property type="molecule type" value="Genomic_DNA"/>
</dbReference>
<dbReference type="RefSeq" id="WP_080521521.1">
    <property type="nucleotide sequence ID" value="NZ_LPUF01000001.1"/>
</dbReference>